<dbReference type="Gene3D" id="3.60.110.10">
    <property type="entry name" value="Carbon-nitrogen hydrolase"/>
    <property type="match status" value="1"/>
</dbReference>
<evidence type="ECO:0000256" key="1">
    <source>
        <dbReference type="ARBA" id="ARBA00008225"/>
    </source>
</evidence>
<proteinExistence type="inferred from homology"/>
<dbReference type="AlphaFoldDB" id="A0A0K8VCF0"/>
<dbReference type="Pfam" id="PF19018">
    <property type="entry name" value="Vanin_C"/>
    <property type="match status" value="1"/>
</dbReference>
<gene>
    <name evidence="7" type="primary">CG32754_2</name>
    <name evidence="7" type="ORF">c0_g1_i2</name>
</gene>
<keyword evidence="5" id="KW-0472">Membrane</keyword>
<keyword evidence="5" id="KW-1133">Transmembrane helix</keyword>
<protein>
    <submittedName>
        <fullName evidence="7">Vanin-like protein 1</fullName>
    </submittedName>
</protein>
<dbReference type="InterPro" id="IPR043957">
    <property type="entry name" value="Vanin_C"/>
</dbReference>
<dbReference type="Pfam" id="PF00795">
    <property type="entry name" value="CN_hydrolase"/>
    <property type="match status" value="1"/>
</dbReference>
<evidence type="ECO:0000256" key="4">
    <source>
        <dbReference type="ARBA" id="ARBA00023180"/>
    </source>
</evidence>
<name>A0A0K8VCF0_BACLA</name>
<dbReference type="InterPro" id="IPR012101">
    <property type="entry name" value="Biotinidase-like_euk"/>
</dbReference>
<feature type="domain" description="CN hydrolase" evidence="6">
    <location>
        <begin position="54"/>
        <end position="319"/>
    </location>
</feature>
<evidence type="ECO:0000259" key="6">
    <source>
        <dbReference type="PROSITE" id="PS50263"/>
    </source>
</evidence>
<dbReference type="InterPro" id="IPR036526">
    <property type="entry name" value="C-N_Hydrolase_sf"/>
</dbReference>
<dbReference type="SUPFAM" id="SSF56317">
    <property type="entry name" value="Carbon-nitrogen hydrolase"/>
    <property type="match status" value="1"/>
</dbReference>
<dbReference type="PANTHER" id="PTHR10609:SF14">
    <property type="entry name" value="BIOTINIDASE"/>
    <property type="match status" value="1"/>
</dbReference>
<evidence type="ECO:0000256" key="2">
    <source>
        <dbReference type="ARBA" id="ARBA00022729"/>
    </source>
</evidence>
<dbReference type="EMBL" id="GDHF01015685">
    <property type="protein sequence ID" value="JAI36629.1"/>
    <property type="molecule type" value="Transcribed_RNA"/>
</dbReference>
<evidence type="ECO:0000256" key="3">
    <source>
        <dbReference type="ARBA" id="ARBA00022801"/>
    </source>
</evidence>
<dbReference type="InterPro" id="IPR003010">
    <property type="entry name" value="C-N_Hydrolase"/>
</dbReference>
<dbReference type="PANTHER" id="PTHR10609">
    <property type="entry name" value="BIOTINIDASE-RELATED"/>
    <property type="match status" value="1"/>
</dbReference>
<keyword evidence="3" id="KW-0378">Hydrolase</keyword>
<reference evidence="7" key="1">
    <citation type="submission" date="2015-06" db="EMBL/GenBank/DDBJ databases">
        <authorList>
            <person name="Hoefler B.C."/>
            <person name="Straight P.D."/>
        </authorList>
    </citation>
    <scope>NUCLEOTIDE SEQUENCE</scope>
</reference>
<dbReference type="CDD" id="cd07567">
    <property type="entry name" value="biotinidase_like"/>
    <property type="match status" value="1"/>
</dbReference>
<evidence type="ECO:0000313" key="7">
    <source>
        <dbReference type="EMBL" id="JAI36629.1"/>
    </source>
</evidence>
<dbReference type="GO" id="GO:0016811">
    <property type="term" value="F:hydrolase activity, acting on carbon-nitrogen (but not peptide) bonds, in linear amides"/>
    <property type="evidence" value="ECO:0007669"/>
    <property type="project" value="InterPro"/>
</dbReference>
<organism evidence="7">
    <name type="scientific">Bactrocera latifrons</name>
    <name type="common">Malaysian fruit fly</name>
    <name type="synonym">Chaetodacus latifrons</name>
    <dbReference type="NCBI Taxonomy" id="174628"/>
    <lineage>
        <taxon>Eukaryota</taxon>
        <taxon>Metazoa</taxon>
        <taxon>Ecdysozoa</taxon>
        <taxon>Arthropoda</taxon>
        <taxon>Hexapoda</taxon>
        <taxon>Insecta</taxon>
        <taxon>Pterygota</taxon>
        <taxon>Neoptera</taxon>
        <taxon>Endopterygota</taxon>
        <taxon>Diptera</taxon>
        <taxon>Brachycera</taxon>
        <taxon>Muscomorpha</taxon>
        <taxon>Tephritoidea</taxon>
        <taxon>Tephritidae</taxon>
        <taxon>Bactrocera</taxon>
        <taxon>Bactrocera</taxon>
    </lineage>
</organism>
<feature type="transmembrane region" description="Helical" evidence="5">
    <location>
        <begin position="557"/>
        <end position="579"/>
    </location>
</feature>
<sequence length="580" mass="63822">MASVRATTATVDGTVPLTRVLSRPSNLPLLLINLQSPLKPLAADDTNSTESLYYTAGVVEFRPSRNASDVALADNLAGYLEIISSVAAEPTDIIVFPESTLNSGDTATYVPEPESGTTPCLLGNASDYSDFLVQISCAARAARKYIVINLTERSKCVVSAVDPRPCAPNGLNIFNTNVVFDREGKVISRYRKWNLYGEPKNTTYSAELSSFDTDFGVVFGHFVCFDILFYEPAQRLVSLGFTDVIFPSMWFSQIPFLTGVQFQESWAYSNDVNVLAAGSSLPAVGSTGSGIYAGRAGPILSVMNTGEGERRIYVARVPKKTQNKRNVPAAIQVTETVVKPKVRQRLNQADITLKRDYLEHYESILVDFSNVSNRAEHDVCYKTFCCHFELQWHQLTTGSEGQHYTYRLGAYEGMRNEAGAETTNAIRNCAVFTCIGEDIDDCGRIFPADVVQQPQVAFDRISIESNYQTGYPYLLMPNSLRDDLKPLAVNEFVWEEYDLLVNSEVMRHARYTLNTTTDNLLTFSIYGNFYNGDGFINGTTNSPPTESTTTLDPNNGGGAAVLLNPIFLICTLAVLLGVVA</sequence>
<comment type="similarity">
    <text evidence="1">Belongs to the carbon-nitrogen hydrolase superfamily. BTD/VNN family.</text>
</comment>
<keyword evidence="2" id="KW-0732">Signal</keyword>
<keyword evidence="4" id="KW-0325">Glycoprotein</keyword>
<keyword evidence="5" id="KW-0812">Transmembrane</keyword>
<dbReference type="OrthoDB" id="10250282at2759"/>
<dbReference type="PROSITE" id="PS50263">
    <property type="entry name" value="CN_HYDROLASE"/>
    <property type="match status" value="1"/>
</dbReference>
<dbReference type="InterPro" id="IPR040154">
    <property type="entry name" value="Biotinidase/VNN"/>
</dbReference>
<accession>A0A0K8VCF0</accession>
<evidence type="ECO:0000256" key="5">
    <source>
        <dbReference type="SAM" id="Phobius"/>
    </source>
</evidence>